<feature type="transmembrane region" description="Helical" evidence="6">
    <location>
        <begin position="327"/>
        <end position="350"/>
    </location>
</feature>
<dbReference type="EMBL" id="CP010827">
    <property type="protein sequence ID" value="AJI78348.1"/>
    <property type="molecule type" value="Genomic_DNA"/>
</dbReference>
<feature type="transmembrane region" description="Helical" evidence="6">
    <location>
        <begin position="356"/>
        <end position="374"/>
    </location>
</feature>
<accession>A0A0B6EU40</accession>
<dbReference type="OrthoDB" id="2810795at2"/>
<dbReference type="GO" id="GO:0005886">
    <property type="term" value="C:plasma membrane"/>
    <property type="evidence" value="ECO:0007669"/>
    <property type="project" value="UniProtKB-SubCell"/>
</dbReference>
<feature type="transmembrane region" description="Helical" evidence="6">
    <location>
        <begin position="69"/>
        <end position="89"/>
    </location>
</feature>
<dbReference type="InterPro" id="IPR050189">
    <property type="entry name" value="MFS_Efflux_Transporters"/>
</dbReference>
<feature type="transmembrane region" description="Helical" evidence="6">
    <location>
        <begin position="161"/>
        <end position="181"/>
    </location>
</feature>
<keyword evidence="3 6" id="KW-0812">Transmembrane</keyword>
<dbReference type="GO" id="GO:0022857">
    <property type="term" value="F:transmembrane transporter activity"/>
    <property type="evidence" value="ECO:0007669"/>
    <property type="project" value="InterPro"/>
</dbReference>
<dbReference type="CDD" id="cd17324">
    <property type="entry name" value="MFS_NepI_like"/>
    <property type="match status" value="1"/>
</dbReference>
<feature type="transmembrane region" description="Helical" evidence="6">
    <location>
        <begin position="44"/>
        <end position="62"/>
    </location>
</feature>
<evidence type="ECO:0000259" key="7">
    <source>
        <dbReference type="PROSITE" id="PS50850"/>
    </source>
</evidence>
<evidence type="ECO:0000256" key="3">
    <source>
        <dbReference type="ARBA" id="ARBA00022692"/>
    </source>
</evidence>
<dbReference type="PROSITE" id="PS50850">
    <property type="entry name" value="MFS"/>
    <property type="match status" value="1"/>
</dbReference>
<feature type="transmembrane region" description="Helical" evidence="6">
    <location>
        <begin position="267"/>
        <end position="285"/>
    </location>
</feature>
<dbReference type="RefSeq" id="WP_042529876.1">
    <property type="nucleotide sequence ID" value="NZ_CP010827.1"/>
</dbReference>
<evidence type="ECO:0000256" key="6">
    <source>
        <dbReference type="SAM" id="Phobius"/>
    </source>
</evidence>
<evidence type="ECO:0000313" key="8">
    <source>
        <dbReference type="EMBL" id="AJI78348.1"/>
    </source>
</evidence>
<dbReference type="STRING" id="161899.CSING_04010"/>
<protein>
    <submittedName>
        <fullName evidence="8">Arabinose efflux permease family protein</fullName>
    </submittedName>
</protein>
<feature type="transmembrane region" description="Helical" evidence="6">
    <location>
        <begin position="129"/>
        <end position="149"/>
    </location>
</feature>
<keyword evidence="2" id="KW-1003">Cell membrane</keyword>
<keyword evidence="4 6" id="KW-1133">Transmembrane helix</keyword>
<dbReference type="SUPFAM" id="SSF103473">
    <property type="entry name" value="MFS general substrate transporter"/>
    <property type="match status" value="1"/>
</dbReference>
<dbReference type="InterPro" id="IPR020846">
    <property type="entry name" value="MFS_dom"/>
</dbReference>
<comment type="subcellular location">
    <subcellularLocation>
        <location evidence="1">Cell membrane</location>
        <topology evidence="1">Multi-pass membrane protein</topology>
    </subcellularLocation>
</comment>
<evidence type="ECO:0000256" key="5">
    <source>
        <dbReference type="ARBA" id="ARBA00023136"/>
    </source>
</evidence>
<dbReference type="HOGENOM" id="CLU_001265_61_2_11"/>
<proteinExistence type="predicted"/>
<dbReference type="AlphaFoldDB" id="A0A0B6EU40"/>
<gene>
    <name evidence="8" type="ORF">CSING_04010</name>
</gene>
<keyword evidence="5 6" id="KW-0472">Membrane</keyword>
<evidence type="ECO:0000256" key="4">
    <source>
        <dbReference type="ARBA" id="ARBA00022989"/>
    </source>
</evidence>
<sequence>MKKYLYVLMLTIMVVVMSEFQTAGMMPQIAADLGVSTGQVGTVVTLYALGMALGGPLLVYLLRHRPPKASLLIVIGTYAALEVLVPLIHEFWWLALLRVLTGCLSGAAYGIAVSYSARLAPSPEKIGEAVSIVLGGIMIGTVIGLPLSHFLAARWGWQSSFYILGIAAFAVFLISLLTLPAREAATQEAAAQDLRKLRSPKLWSRYLVSLLTIGAAFAGFSYFTPLLEQNAGFATNTTTLILLAYGIVSFIGNLIVGKFADQHAIGILRIGHTLLFISLALLGAFSNAQPLVLAMVLIVGVAGVPMNPAMVARVAEIGGTGNMVSTVHTSVITMGVALGSAIGALAIGRAGDDPSAAMWIGAAFAVLATLTLATQARGRRQPLRPPHATETVDCV</sequence>
<dbReference type="PANTHER" id="PTHR43124">
    <property type="entry name" value="PURINE EFFLUX PUMP PBUE"/>
    <property type="match status" value="1"/>
</dbReference>
<evidence type="ECO:0000256" key="1">
    <source>
        <dbReference type="ARBA" id="ARBA00004651"/>
    </source>
</evidence>
<evidence type="ECO:0000313" key="9">
    <source>
        <dbReference type="Proteomes" id="UP000031890"/>
    </source>
</evidence>
<feature type="transmembrane region" description="Helical" evidence="6">
    <location>
        <begin position="95"/>
        <end position="117"/>
    </location>
</feature>
<dbReference type="Pfam" id="PF07690">
    <property type="entry name" value="MFS_1"/>
    <property type="match status" value="1"/>
</dbReference>
<dbReference type="PANTHER" id="PTHR43124:SF8">
    <property type="entry name" value="INNER MEMBRANE TRANSPORT PROTEIN YDHP"/>
    <property type="match status" value="1"/>
</dbReference>
<organism evidence="8 9">
    <name type="scientific">Corynebacterium singulare</name>
    <dbReference type="NCBI Taxonomy" id="161899"/>
    <lineage>
        <taxon>Bacteria</taxon>
        <taxon>Bacillati</taxon>
        <taxon>Actinomycetota</taxon>
        <taxon>Actinomycetes</taxon>
        <taxon>Mycobacteriales</taxon>
        <taxon>Corynebacteriaceae</taxon>
        <taxon>Corynebacterium</taxon>
    </lineage>
</organism>
<dbReference type="Gene3D" id="1.20.1250.20">
    <property type="entry name" value="MFS general substrate transporter like domains"/>
    <property type="match status" value="1"/>
</dbReference>
<feature type="transmembrane region" description="Helical" evidence="6">
    <location>
        <begin position="235"/>
        <end position="255"/>
    </location>
</feature>
<dbReference type="InterPro" id="IPR011701">
    <property type="entry name" value="MFS"/>
</dbReference>
<reference evidence="8 9" key="1">
    <citation type="journal article" date="2015" name="Genome Announc.">
        <title>Complete Genome Sequence and Annotation of Corynebacterium singulare DSM 44357, Isolated from a Human Semen Specimen.</title>
        <authorList>
            <person name="Merten M."/>
            <person name="Brinkrolf K."/>
            <person name="Albersmeier A."/>
            <person name="Kutter Y."/>
            <person name="Ruckert C."/>
            <person name="Tauch A."/>
        </authorList>
    </citation>
    <scope>NUCLEOTIDE SEQUENCE [LARGE SCALE GENOMIC DNA]</scope>
    <source>
        <strain evidence="8">IBS B52218</strain>
    </source>
</reference>
<feature type="domain" description="Major facilitator superfamily (MFS) profile" evidence="7">
    <location>
        <begin position="1"/>
        <end position="380"/>
    </location>
</feature>
<dbReference type="Proteomes" id="UP000031890">
    <property type="component" value="Chromosome"/>
</dbReference>
<name>A0A0B6EU40_9CORY</name>
<feature type="transmembrane region" description="Helical" evidence="6">
    <location>
        <begin position="291"/>
        <end position="315"/>
    </location>
</feature>
<feature type="transmembrane region" description="Helical" evidence="6">
    <location>
        <begin position="202"/>
        <end position="223"/>
    </location>
</feature>
<evidence type="ECO:0000256" key="2">
    <source>
        <dbReference type="ARBA" id="ARBA00022475"/>
    </source>
</evidence>
<dbReference type="KEGG" id="csx:CSING_04010"/>
<dbReference type="InterPro" id="IPR036259">
    <property type="entry name" value="MFS_trans_sf"/>
</dbReference>